<evidence type="ECO:0000259" key="5">
    <source>
        <dbReference type="PROSITE" id="PS50842"/>
    </source>
</evidence>
<feature type="chain" id="PRO_5043718486" description="Expansin-like EG45 domain-containing protein" evidence="4">
    <location>
        <begin position="19"/>
        <end position="511"/>
    </location>
</feature>
<proteinExistence type="predicted"/>
<keyword evidence="3" id="KW-0472">Membrane</keyword>
<evidence type="ECO:0000313" key="6">
    <source>
        <dbReference type="EMBL" id="CAK7937343.1"/>
    </source>
</evidence>
<name>A0AAV1UUF9_9STRA</name>
<dbReference type="InterPro" id="IPR049818">
    <property type="entry name" value="Expansin_EXLX1-like"/>
</dbReference>
<dbReference type="Pfam" id="PF03330">
    <property type="entry name" value="DPBB_1"/>
    <property type="match status" value="1"/>
</dbReference>
<dbReference type="Gene3D" id="2.60.40.760">
    <property type="entry name" value="Expansin, cellulose-binding-like domain"/>
    <property type="match status" value="1"/>
</dbReference>
<dbReference type="PROSITE" id="PS50842">
    <property type="entry name" value="EXPANSIN_EG45"/>
    <property type="match status" value="1"/>
</dbReference>
<feature type="signal peptide" evidence="4">
    <location>
        <begin position="1"/>
        <end position="18"/>
    </location>
</feature>
<feature type="compositionally biased region" description="Pro residues" evidence="2">
    <location>
        <begin position="263"/>
        <end position="298"/>
    </location>
</feature>
<dbReference type="CDD" id="cd22271">
    <property type="entry name" value="DPBB_EXP_N-like"/>
    <property type="match status" value="1"/>
</dbReference>
<feature type="region of interest" description="Disordered" evidence="2">
    <location>
        <begin position="227"/>
        <end position="364"/>
    </location>
</feature>
<dbReference type="NCBIfam" id="NF041144">
    <property type="entry name" value="expansin_EXLX1"/>
    <property type="match status" value="1"/>
</dbReference>
<dbReference type="Proteomes" id="UP001162060">
    <property type="component" value="Unassembled WGS sequence"/>
</dbReference>
<accession>A0AAV1UUF9</accession>
<dbReference type="PRINTS" id="PR01217">
    <property type="entry name" value="PRICHEXTENSN"/>
</dbReference>
<dbReference type="InterPro" id="IPR036749">
    <property type="entry name" value="Expansin_CBD_sf"/>
</dbReference>
<dbReference type="Gene3D" id="2.40.40.10">
    <property type="entry name" value="RlpA-like domain"/>
    <property type="match status" value="1"/>
</dbReference>
<evidence type="ECO:0000256" key="2">
    <source>
        <dbReference type="SAM" id="MobiDB-lite"/>
    </source>
</evidence>
<dbReference type="InterPro" id="IPR009009">
    <property type="entry name" value="RlpA-like_DPBB"/>
</dbReference>
<evidence type="ECO:0000256" key="4">
    <source>
        <dbReference type="SAM" id="SignalP"/>
    </source>
</evidence>
<gene>
    <name evidence="6" type="ORF">PM001_LOCUS22493</name>
</gene>
<dbReference type="PANTHER" id="PTHR31836:SF21">
    <property type="entry name" value="EXPANSIN-LIKE PROTEIN 7"/>
    <property type="match status" value="1"/>
</dbReference>
<keyword evidence="3" id="KW-1133">Transmembrane helix</keyword>
<protein>
    <recommendedName>
        <fullName evidence="5">Expansin-like EG45 domain-containing protein</fullName>
    </recommendedName>
</protein>
<dbReference type="SUPFAM" id="SSF50685">
    <property type="entry name" value="Barwin-like endoglucanases"/>
    <property type="match status" value="1"/>
</dbReference>
<keyword evidence="1 4" id="KW-0732">Signal</keyword>
<comment type="caution">
    <text evidence="6">The sequence shown here is derived from an EMBL/GenBank/DDBJ whole genome shotgun (WGS) entry which is preliminary data.</text>
</comment>
<keyword evidence="3" id="KW-0812">Transmembrane</keyword>
<feature type="compositionally biased region" description="Polar residues" evidence="2">
    <location>
        <begin position="227"/>
        <end position="245"/>
    </location>
</feature>
<evidence type="ECO:0000256" key="1">
    <source>
        <dbReference type="ARBA" id="ARBA00022729"/>
    </source>
</evidence>
<dbReference type="InterPro" id="IPR036908">
    <property type="entry name" value="RlpA-like_sf"/>
</dbReference>
<evidence type="ECO:0000256" key="3">
    <source>
        <dbReference type="SAM" id="Phobius"/>
    </source>
</evidence>
<feature type="compositionally biased region" description="Pro residues" evidence="2">
    <location>
        <begin position="317"/>
        <end position="327"/>
    </location>
</feature>
<dbReference type="AlphaFoldDB" id="A0AAV1UUF9"/>
<dbReference type="EMBL" id="CAKLBY020000227">
    <property type="protein sequence ID" value="CAK7937343.1"/>
    <property type="molecule type" value="Genomic_DNA"/>
</dbReference>
<organism evidence="6 7">
    <name type="scientific">Peronospora matthiolae</name>
    <dbReference type="NCBI Taxonomy" id="2874970"/>
    <lineage>
        <taxon>Eukaryota</taxon>
        <taxon>Sar</taxon>
        <taxon>Stramenopiles</taxon>
        <taxon>Oomycota</taxon>
        <taxon>Peronosporomycetes</taxon>
        <taxon>Peronosporales</taxon>
        <taxon>Peronosporaceae</taxon>
        <taxon>Peronospora</taxon>
    </lineage>
</organism>
<reference evidence="6" key="1">
    <citation type="submission" date="2024-01" db="EMBL/GenBank/DDBJ databases">
        <authorList>
            <person name="Webb A."/>
        </authorList>
    </citation>
    <scope>NUCLEOTIDE SEQUENCE</scope>
    <source>
        <strain evidence="6">Pm1</strain>
    </source>
</reference>
<dbReference type="InterPro" id="IPR007112">
    <property type="entry name" value="Expansin/allergen_DPBB_dom"/>
</dbReference>
<feature type="compositionally biased region" description="Pro residues" evidence="2">
    <location>
        <begin position="344"/>
        <end position="354"/>
    </location>
</feature>
<dbReference type="PANTHER" id="PTHR31836">
    <property type="match status" value="1"/>
</dbReference>
<evidence type="ECO:0000313" key="7">
    <source>
        <dbReference type="Proteomes" id="UP001162060"/>
    </source>
</evidence>
<feature type="transmembrane region" description="Helical" evidence="3">
    <location>
        <begin position="453"/>
        <end position="475"/>
    </location>
</feature>
<dbReference type="InterPro" id="IPR051477">
    <property type="entry name" value="Expansin_CellWall"/>
</dbReference>
<sequence>MARTLWLSMAAMPAVAMAGNGGGVDLDLQFKGEGTSYVLGQVSSGNCNFMYDPGVKTNYAALNDKQWEKTNNCGRCAEVSCDDDKCPDKSKSSVVYLVDRCPECKHGDLDLSPEVFKYITGSDPARYKIKWKFVDCPVTGNIQYCTKSGSSKSWLAIQPANFANGVRSMKIANQEVTMVDSCYYFLLNNGVNVDMSAVDIELTSVSGEKITEKLSLTSDVCTAGTSNFGASTTQESVSQTSPVEQTSPTAPAPKMAPATVHPAPTPAPAPPAPAPAPPAPAPAPPAPAPVPAPVPVPATPTIEKTPPSLLNFGTGNPPQPSNQPPVNQPARVQPPNYSAQVQPPFQPPQRPPQVQPVKQSQVQEQLFPQKQPPVEYTNQVEQEQQNEATDFNALETKPGANGQNVVAGEVVPADESRKKVSILQADAFEVDKTTPVKQVNMKSEDSSSGTSPVIVTLVVLAVVGGIALAAVAYVVKKKKRNDKSGDRDEALMRAFDTFSSPVHFEKTIAKI</sequence>
<feature type="compositionally biased region" description="Low complexity" evidence="2">
    <location>
        <begin position="355"/>
        <end position="364"/>
    </location>
</feature>
<feature type="domain" description="Expansin-like EG45" evidence="5">
    <location>
        <begin position="44"/>
        <end position="141"/>
    </location>
</feature>
<feature type="compositionally biased region" description="Low complexity" evidence="2">
    <location>
        <begin position="246"/>
        <end position="262"/>
    </location>
</feature>